<accession>A0A917J9A0</accession>
<sequence length="154" mass="17684">MDKELTDGDKQVLSDIEQYGLHIVHVLADDKGPGFGFSIGLFHNFKHPEIIFIGLQQELIHSLINDIGEAIKSGKRFEPFTYSPDILEGFECYFIPVDKTNYADYLGYAHWFYKGNDFPVLQCIYPTTKGVYPWQDGWPERLKQTQPILGPLNI</sequence>
<evidence type="ECO:0000313" key="1">
    <source>
        <dbReference type="EMBL" id="GGI49649.1"/>
    </source>
</evidence>
<dbReference type="Pfam" id="PF14081">
    <property type="entry name" value="DUF4262"/>
    <property type="match status" value="1"/>
</dbReference>
<keyword evidence="2" id="KW-1185">Reference proteome</keyword>
<comment type="caution">
    <text evidence="1">The sequence shown here is derived from an EMBL/GenBank/DDBJ whole genome shotgun (WGS) entry which is preliminary data.</text>
</comment>
<dbReference type="RefSeq" id="WP_188414087.1">
    <property type="nucleotide sequence ID" value="NZ_BMDO01000001.1"/>
</dbReference>
<dbReference type="EMBL" id="BMDO01000001">
    <property type="protein sequence ID" value="GGI49649.1"/>
    <property type="molecule type" value="Genomic_DNA"/>
</dbReference>
<gene>
    <name evidence="1" type="ORF">GCM10011425_08610</name>
</gene>
<reference evidence="1" key="1">
    <citation type="journal article" date="2014" name="Int. J. Syst. Evol. Microbiol.">
        <title>Complete genome sequence of Corynebacterium casei LMG S-19264T (=DSM 44701T), isolated from a smear-ripened cheese.</title>
        <authorList>
            <consortium name="US DOE Joint Genome Institute (JGI-PGF)"/>
            <person name="Walter F."/>
            <person name="Albersmeier A."/>
            <person name="Kalinowski J."/>
            <person name="Ruckert C."/>
        </authorList>
    </citation>
    <scope>NUCLEOTIDE SEQUENCE</scope>
    <source>
        <strain evidence="1">CCM 8711</strain>
    </source>
</reference>
<protein>
    <recommendedName>
        <fullName evidence="3">DUF4262 domain-containing protein</fullName>
    </recommendedName>
</protein>
<dbReference type="AlphaFoldDB" id="A0A917J9A0"/>
<evidence type="ECO:0000313" key="2">
    <source>
        <dbReference type="Proteomes" id="UP000662074"/>
    </source>
</evidence>
<organism evidence="1 2">
    <name type="scientific">Mucilaginibacter galii</name>
    <dbReference type="NCBI Taxonomy" id="2005073"/>
    <lineage>
        <taxon>Bacteria</taxon>
        <taxon>Pseudomonadati</taxon>
        <taxon>Bacteroidota</taxon>
        <taxon>Sphingobacteriia</taxon>
        <taxon>Sphingobacteriales</taxon>
        <taxon>Sphingobacteriaceae</taxon>
        <taxon>Mucilaginibacter</taxon>
    </lineage>
</organism>
<evidence type="ECO:0008006" key="3">
    <source>
        <dbReference type="Google" id="ProtNLM"/>
    </source>
</evidence>
<dbReference type="Proteomes" id="UP000662074">
    <property type="component" value="Unassembled WGS sequence"/>
</dbReference>
<proteinExistence type="predicted"/>
<name>A0A917J9A0_9SPHI</name>
<reference evidence="1" key="2">
    <citation type="submission" date="2020-09" db="EMBL/GenBank/DDBJ databases">
        <authorList>
            <person name="Sun Q."/>
            <person name="Sedlacek I."/>
        </authorList>
    </citation>
    <scope>NUCLEOTIDE SEQUENCE</scope>
    <source>
        <strain evidence="1">CCM 8711</strain>
    </source>
</reference>
<dbReference type="InterPro" id="IPR025358">
    <property type="entry name" value="DUF4262"/>
</dbReference>